<dbReference type="RefSeq" id="WP_115479884.1">
    <property type="nucleotide sequence ID" value="NZ_QRBF01000011.1"/>
</dbReference>
<keyword evidence="3" id="KW-1185">Reference proteome</keyword>
<dbReference type="Proteomes" id="UP000255334">
    <property type="component" value="Unassembled WGS sequence"/>
</dbReference>
<dbReference type="AlphaFoldDB" id="A0A370WVM5"/>
<gene>
    <name evidence="2" type="ORF">DWU99_20095</name>
</gene>
<comment type="caution">
    <text evidence="2">The sequence shown here is derived from an EMBL/GenBank/DDBJ whole genome shotgun (WGS) entry which is preliminary data.</text>
</comment>
<dbReference type="Pfam" id="PF26642">
    <property type="entry name" value="XAC0095_dom"/>
    <property type="match status" value="1"/>
</dbReference>
<sequence>MNNPNHTLLDAGSYVLSKDDYDELCIIRDKLLLMAQLAGTATTNGDHDTILFINRSMIGRLFADLSFQLGDVLKIVKHASTCVDLTQTH</sequence>
<evidence type="ECO:0000259" key="1">
    <source>
        <dbReference type="Pfam" id="PF26642"/>
    </source>
</evidence>
<dbReference type="EMBL" id="QRBF01000011">
    <property type="protein sequence ID" value="RDS80067.1"/>
    <property type="molecule type" value="Genomic_DNA"/>
</dbReference>
<organism evidence="2 3">
    <name type="scientific">Dyella psychrodurans</name>
    <dbReference type="NCBI Taxonomy" id="1927960"/>
    <lineage>
        <taxon>Bacteria</taxon>
        <taxon>Pseudomonadati</taxon>
        <taxon>Pseudomonadota</taxon>
        <taxon>Gammaproteobacteria</taxon>
        <taxon>Lysobacterales</taxon>
        <taxon>Rhodanobacteraceae</taxon>
        <taxon>Dyella</taxon>
    </lineage>
</organism>
<feature type="domain" description="XAC0095-like" evidence="1">
    <location>
        <begin position="13"/>
        <end position="76"/>
    </location>
</feature>
<accession>A0A370WVM5</accession>
<dbReference type="InterPro" id="IPR058099">
    <property type="entry name" value="T3SS_XAC0095_dom"/>
</dbReference>
<protein>
    <recommendedName>
        <fullName evidence="1">XAC0095-like domain-containing protein</fullName>
    </recommendedName>
</protein>
<reference evidence="2 3" key="1">
    <citation type="submission" date="2018-07" db="EMBL/GenBank/DDBJ databases">
        <title>Dyella monticola sp. nov. and Dyella psychrodurans sp. nov. isolated from monsoon evergreen broad-leaved forest soil of Dinghu Mountain, China.</title>
        <authorList>
            <person name="Gao Z."/>
            <person name="Qiu L."/>
        </authorList>
    </citation>
    <scope>NUCLEOTIDE SEQUENCE [LARGE SCALE GENOMIC DNA]</scope>
    <source>
        <strain evidence="2 3">4MSK11</strain>
    </source>
</reference>
<name>A0A370WVM5_9GAMM</name>
<evidence type="ECO:0000313" key="3">
    <source>
        <dbReference type="Proteomes" id="UP000255334"/>
    </source>
</evidence>
<proteinExistence type="predicted"/>
<dbReference type="NCBIfam" id="NF047335">
    <property type="entry name" value="T3SS_XAC0095"/>
    <property type="match status" value="1"/>
</dbReference>
<evidence type="ECO:0000313" key="2">
    <source>
        <dbReference type="EMBL" id="RDS80067.1"/>
    </source>
</evidence>